<dbReference type="RefSeq" id="WP_013644484.1">
    <property type="nucleotide sequence ID" value="NC_015216.1"/>
</dbReference>
<comment type="subcellular location">
    <subcellularLocation>
        <location evidence="1">Cell membrane</location>
        <topology evidence="1">Multi-pass membrane protein</topology>
    </subcellularLocation>
</comment>
<evidence type="ECO:0000256" key="3">
    <source>
        <dbReference type="ARBA" id="ARBA00022989"/>
    </source>
</evidence>
<dbReference type="Proteomes" id="UP000007490">
    <property type="component" value="Chromosome"/>
</dbReference>
<dbReference type="GeneID" id="10277333"/>
<keyword evidence="3 5" id="KW-1133">Transmembrane helix</keyword>
<dbReference type="EMBL" id="CP002551">
    <property type="protein sequence ID" value="ADZ09133.1"/>
    <property type="molecule type" value="Genomic_DNA"/>
</dbReference>
<keyword evidence="6" id="KW-0808">Transferase</keyword>
<dbReference type="GO" id="GO:0005886">
    <property type="term" value="C:plasma membrane"/>
    <property type="evidence" value="ECO:0007669"/>
    <property type="project" value="UniProtKB-SubCell"/>
</dbReference>
<sequence length="320" mass="36359">MNELFKSFVMTYRASRSLKYGGYFITILPFIAILYYNGFINSPWALLYLLPLVPAFAGGFMWNAIGDADKDPKSKNPVTQGLISVKFLYVTIAVLYLLSILFLLLIYTSFASLMALLLLLLLAAIYSGFKLRMKESILGPVVASFGFFVLPSIMLLAEFNYFSLGTVTLLVGLFVIYFAHEIKHTIIEYDLDLSFDCRTFAVIVGKKNANIIEYASIILGFIFLTASIYYLLPNSYMISNYYIPTVYVMGVFIIFFALSLFSTLFYGFKTQFDQKGDVILNMLPYIASRTCYITIGLFLLNLPMLIIILALWLLFTDKYL</sequence>
<evidence type="ECO:0000256" key="1">
    <source>
        <dbReference type="ARBA" id="ARBA00004651"/>
    </source>
</evidence>
<dbReference type="OrthoDB" id="71285at2157"/>
<reference evidence="7" key="1">
    <citation type="submission" date="2011-02" db="EMBL/GenBank/DDBJ databases">
        <title>Complete sequence of Methanobacterium sp. AL-21.</title>
        <authorList>
            <consortium name="US DOE Joint Genome Institute"/>
            <person name="Lucas S."/>
            <person name="Copeland A."/>
            <person name="Lapidus A."/>
            <person name="Cheng J.-F."/>
            <person name="Goodwin L."/>
            <person name="Pitluck S."/>
            <person name="Chertkov O."/>
            <person name="Detter J.C."/>
            <person name="Han C."/>
            <person name="Tapia R."/>
            <person name="Land M."/>
            <person name="Hauser L."/>
            <person name="Kyrpides N."/>
            <person name="Ivanova N."/>
            <person name="Mikhailova N."/>
            <person name="Pagani I."/>
            <person name="Cadillo-Quiroz H."/>
            <person name="Imachi H."/>
            <person name="Zinder S."/>
            <person name="Liu W."/>
            <person name="Woyke T."/>
        </authorList>
    </citation>
    <scope>NUCLEOTIDE SEQUENCE [LARGE SCALE GENOMIC DNA]</scope>
    <source>
        <strain evidence="7">AL-21</strain>
    </source>
</reference>
<keyword evidence="4 5" id="KW-0472">Membrane</keyword>
<feature type="transmembrane region" description="Helical" evidence="5">
    <location>
        <begin position="211"/>
        <end position="232"/>
    </location>
</feature>
<dbReference type="InterPro" id="IPR000537">
    <property type="entry name" value="UbiA_prenyltransferase"/>
</dbReference>
<feature type="transmembrane region" description="Helical" evidence="5">
    <location>
        <begin position="113"/>
        <end position="129"/>
    </location>
</feature>
<feature type="transmembrane region" description="Helical" evidence="5">
    <location>
        <begin position="289"/>
        <end position="315"/>
    </location>
</feature>
<dbReference type="STRING" id="877455.Metbo_0884"/>
<keyword evidence="2 5" id="KW-0812">Transmembrane</keyword>
<evidence type="ECO:0000313" key="6">
    <source>
        <dbReference type="EMBL" id="ADZ09133.1"/>
    </source>
</evidence>
<evidence type="ECO:0000313" key="7">
    <source>
        <dbReference type="Proteomes" id="UP000007490"/>
    </source>
</evidence>
<dbReference type="Gene3D" id="1.10.357.140">
    <property type="entry name" value="UbiA prenyltransferase"/>
    <property type="match status" value="1"/>
</dbReference>
<proteinExistence type="predicted"/>
<evidence type="ECO:0000256" key="5">
    <source>
        <dbReference type="SAM" id="Phobius"/>
    </source>
</evidence>
<feature type="transmembrane region" description="Helical" evidence="5">
    <location>
        <begin position="244"/>
        <end position="268"/>
    </location>
</feature>
<name>F0TBQ6_METLA</name>
<evidence type="ECO:0000256" key="4">
    <source>
        <dbReference type="ARBA" id="ARBA00023136"/>
    </source>
</evidence>
<dbReference type="AlphaFoldDB" id="F0TBQ6"/>
<feature type="transmembrane region" description="Helical" evidence="5">
    <location>
        <begin position="87"/>
        <end position="107"/>
    </location>
</feature>
<dbReference type="HOGENOM" id="CLU_867707_0_0_2"/>
<dbReference type="Pfam" id="PF01040">
    <property type="entry name" value="UbiA"/>
    <property type="match status" value="1"/>
</dbReference>
<protein>
    <submittedName>
        <fullName evidence="6">UbiA prenyltransferase</fullName>
    </submittedName>
</protein>
<dbReference type="KEGG" id="mel:Metbo_0884"/>
<gene>
    <name evidence="6" type="ordered locus">Metbo_0884</name>
</gene>
<accession>F0TBQ6</accession>
<feature type="transmembrane region" description="Helical" evidence="5">
    <location>
        <begin position="45"/>
        <end position="66"/>
    </location>
</feature>
<feature type="transmembrane region" description="Helical" evidence="5">
    <location>
        <begin position="161"/>
        <end position="179"/>
    </location>
</feature>
<dbReference type="GO" id="GO:0016765">
    <property type="term" value="F:transferase activity, transferring alkyl or aryl (other than methyl) groups"/>
    <property type="evidence" value="ECO:0007669"/>
    <property type="project" value="InterPro"/>
</dbReference>
<dbReference type="InterPro" id="IPR044878">
    <property type="entry name" value="UbiA_sf"/>
</dbReference>
<evidence type="ECO:0000256" key="2">
    <source>
        <dbReference type="ARBA" id="ARBA00022692"/>
    </source>
</evidence>
<feature type="transmembrane region" description="Helical" evidence="5">
    <location>
        <begin position="136"/>
        <end position="155"/>
    </location>
</feature>
<organism evidence="6 7">
    <name type="scientific">Methanobacterium lacus (strain AL-21)</name>
    <dbReference type="NCBI Taxonomy" id="877455"/>
    <lineage>
        <taxon>Archaea</taxon>
        <taxon>Methanobacteriati</taxon>
        <taxon>Methanobacteriota</taxon>
        <taxon>Methanomada group</taxon>
        <taxon>Methanobacteria</taxon>
        <taxon>Methanobacteriales</taxon>
        <taxon>Methanobacteriaceae</taxon>
        <taxon>Methanobacterium</taxon>
    </lineage>
</organism>
<feature type="transmembrane region" description="Helical" evidence="5">
    <location>
        <begin position="20"/>
        <end position="39"/>
    </location>
</feature>
<reference evidence="6 7" key="2">
    <citation type="journal article" date="2014" name="Int. J. Syst. Evol. Microbiol.">
        <title>Methanobacterium paludis sp. nov. and a novel strain of Methanobacterium lacus isolated from northern peatlands.</title>
        <authorList>
            <person name="Cadillo-Quiroz H."/>
            <person name="Brauer S.L."/>
            <person name="Goodson N."/>
            <person name="Yavitt J.B."/>
            <person name="Zinder S.H."/>
        </authorList>
    </citation>
    <scope>NUCLEOTIDE SEQUENCE [LARGE SCALE GENOMIC DNA]</scope>
    <source>
        <strain evidence="6 7">AL-21</strain>
    </source>
</reference>
<keyword evidence="7" id="KW-1185">Reference proteome</keyword>